<name>A0A1H5WYS1_9PROT</name>
<dbReference type="Proteomes" id="UP000236753">
    <property type="component" value="Unassembled WGS sequence"/>
</dbReference>
<evidence type="ECO:0000256" key="1">
    <source>
        <dbReference type="ARBA" id="ARBA00004613"/>
    </source>
</evidence>
<accession>A0A1H5WYS1</accession>
<dbReference type="SUPFAM" id="SSF51120">
    <property type="entry name" value="beta-Roll"/>
    <property type="match status" value="2"/>
</dbReference>
<dbReference type="InterPro" id="IPR011049">
    <property type="entry name" value="Serralysin-like_metalloprot_C"/>
</dbReference>
<proteinExistence type="predicted"/>
<dbReference type="InterPro" id="IPR050557">
    <property type="entry name" value="RTX_toxin/Mannuronan_C5-epim"/>
</dbReference>
<evidence type="ECO:0000313" key="4">
    <source>
        <dbReference type="Proteomes" id="UP000236753"/>
    </source>
</evidence>
<dbReference type="GO" id="GO:0005509">
    <property type="term" value="F:calcium ion binding"/>
    <property type="evidence" value="ECO:0007669"/>
    <property type="project" value="InterPro"/>
</dbReference>
<dbReference type="InterPro" id="IPR001343">
    <property type="entry name" value="Hemolysn_Ca-bd"/>
</dbReference>
<dbReference type="RefSeq" id="WP_103967127.1">
    <property type="nucleotide sequence ID" value="NZ_FNUX01000022.1"/>
</dbReference>
<gene>
    <name evidence="3" type="ORF">SAMN05216334_12218</name>
</gene>
<comment type="subcellular location">
    <subcellularLocation>
        <location evidence="1">Secreted</location>
    </subcellularLocation>
</comment>
<sequence length="1549" mass="154965">MNDRQLEIVQTVVAMFNAAPGAHYLNAFVSFLGNTGSSVKELASILAQTDVFKQSLYSDTLSHSEFAHQFVNNTVGLLVNNKDKLWAASEIEKMLEAGASRGDVLHQAATALASVDPNNIHWGAAAQRFNHKIEAAAFYSIDQGGPATNLSVLQRVIEEITGDLAATKALLAAGATGKVIDGYVKEAFVFADLDGNRLHDSGEKNAITDALGNFSMPGIDGFGELIVTGGIDIATGRPFEGGMTAPAGATLINPFTTLVSKLVQADNLSVEIANAKILSSLGINGDINLLHFDPIKETVRTDLDETAANTALVIHVASTQIQTIIGQTAALLSGSGISPDEAIAIDWAYDALAAILNTATEEFSLTSNHNIAQVIRNAAFLSDADDAILIKAAILLDDATQTITNLSQKIINISQSNVSKLKMLSNIAALQIVAEDIEIAMQSGAAQGNIKGTVINATGTQLTSAIAAAGTKIGDVNGDGKSDARSPSSSASSTKTHYLATNATAFSGTAANDILSVSTASTWTSLVMTAVILDGGGGTNTLSVQDGSSIALAIVINFPNLLFDATGAIGTTNVTMSAAQNQSFTGTVTAPGTGGSGEEITIVGDGTVTTLANIENYTIEDDATDARTVAVIHAATHITAASSSDAITFSFGALTYTGTISGDTTVDDIISLDNGADISGGTITNVAALTLASGASVRLSAVQNQSFTGTVTAPGTGGSGEEITIVGDGTVTTLANIENYTIEDDATDARTVAVIHAATHITAVSSSDAITFSFGALTYTGTISGDTTVDDIISLDNGADISGGTITNVAALTLAAGASVRLSAAQNQSFTGTVTAPGTGGSGENIIISGNGNITVLSNIESYELGDDTSNARTLTLGSGALTLIANNADDTITVNATALAQNVALTLGAGASSMIISNLAGDIVASNLTGTLTITTANAADNNISITTGSSATSVNVAAGAASNNISIDATSLTNNTSLTITSSAAAAGSVSVVGLVGNLTVSNPTSGIISVAMTDNMVDDEITVVAGASNLIVSNVADGDTVTITGFTGSTLTGTIAGTTGKFNITAGTATNNMITGTGDDSFTFAAGSGLTSADTINGGEGIDTVALTGNTAVAATNFDNVSNIEVITVANTTGAVAITTKDALVAAGAVLVLQADSLTTGILTFNGAAETGAAFTITGGGGNDSITSGAGNDTLAGSNGNDSITAGLGDDTLSGDAGNDTLRFAAVSGLTHADTVALTGNTDLTASTDFDNVRNIEAITLGNTNTAVTITTQDALVAAGATLTLTNAANSGVLTFNGSAETDGAFTITGGTGSDSITGGAQNDTLAGGTGNDTLSGGTGNDIITSGAGTDSITANAGADTISLGSSANDNIRQTTIYSSVSDGAAAGANSGADTIIQFDANANTATDDLIRITDTFKSSLDDDNDNTLDYSVSNGTDAGNQAISGGANQEATVLLDAELEVVLADFTTSGLANLIAELDEEVDFTTIATGEESLFLMNFSTTQTALALYTAGSGGNDVIDAADIQILGIVTHNDGTGLAANNLTF</sequence>
<dbReference type="InterPro" id="IPR018511">
    <property type="entry name" value="Hemolysin-typ_Ca-bd_CS"/>
</dbReference>
<organism evidence="3 4">
    <name type="scientific">Nitrosomonas ureae</name>
    <dbReference type="NCBI Taxonomy" id="44577"/>
    <lineage>
        <taxon>Bacteria</taxon>
        <taxon>Pseudomonadati</taxon>
        <taxon>Pseudomonadota</taxon>
        <taxon>Betaproteobacteria</taxon>
        <taxon>Nitrosomonadales</taxon>
        <taxon>Nitrosomonadaceae</taxon>
        <taxon>Nitrosomonas</taxon>
    </lineage>
</organism>
<dbReference type="PROSITE" id="PS00330">
    <property type="entry name" value="HEMOLYSIN_CALCIUM"/>
    <property type="match status" value="1"/>
</dbReference>
<protein>
    <recommendedName>
        <fullName evidence="5">Hemolysin-type calcium-binding repeat-containing protein</fullName>
    </recommendedName>
</protein>
<dbReference type="Pfam" id="PF00353">
    <property type="entry name" value="HemolysinCabind"/>
    <property type="match status" value="2"/>
</dbReference>
<evidence type="ECO:0008006" key="5">
    <source>
        <dbReference type="Google" id="ProtNLM"/>
    </source>
</evidence>
<dbReference type="EMBL" id="FNUX01000022">
    <property type="protein sequence ID" value="SEG04186.1"/>
    <property type="molecule type" value="Genomic_DNA"/>
</dbReference>
<evidence type="ECO:0000256" key="2">
    <source>
        <dbReference type="ARBA" id="ARBA00022525"/>
    </source>
</evidence>
<evidence type="ECO:0000313" key="3">
    <source>
        <dbReference type="EMBL" id="SEG04186.1"/>
    </source>
</evidence>
<dbReference type="Gene3D" id="2.150.10.10">
    <property type="entry name" value="Serralysin-like metalloprotease, C-terminal"/>
    <property type="match status" value="2"/>
</dbReference>
<keyword evidence="2" id="KW-0964">Secreted</keyword>
<reference evidence="3 4" key="1">
    <citation type="submission" date="2016-10" db="EMBL/GenBank/DDBJ databases">
        <authorList>
            <person name="de Groot N.N."/>
        </authorList>
    </citation>
    <scope>NUCLEOTIDE SEQUENCE [LARGE SCALE GENOMIC DNA]</scope>
    <source>
        <strain evidence="3 4">Nm13</strain>
    </source>
</reference>
<dbReference type="PANTHER" id="PTHR38340:SF1">
    <property type="entry name" value="S-LAYER PROTEIN"/>
    <property type="match status" value="1"/>
</dbReference>
<dbReference type="PRINTS" id="PR00313">
    <property type="entry name" value="CABNDNGRPT"/>
</dbReference>
<dbReference type="OrthoDB" id="8550190at2"/>
<dbReference type="PANTHER" id="PTHR38340">
    <property type="entry name" value="S-LAYER PROTEIN"/>
    <property type="match status" value="1"/>
</dbReference>
<dbReference type="GO" id="GO:0005576">
    <property type="term" value="C:extracellular region"/>
    <property type="evidence" value="ECO:0007669"/>
    <property type="project" value="UniProtKB-SubCell"/>
</dbReference>